<dbReference type="RefSeq" id="WP_345252111.1">
    <property type="nucleotide sequence ID" value="NZ_BAABFO010000033.1"/>
</dbReference>
<comment type="function">
    <text evidence="1 10">Controls the rotational direction of flagella during chemotaxis.</text>
</comment>
<evidence type="ECO:0000256" key="5">
    <source>
        <dbReference type="ARBA" id="ARBA00022500"/>
    </source>
</evidence>
<evidence type="ECO:0000256" key="10">
    <source>
        <dbReference type="RuleBase" id="RU364125"/>
    </source>
</evidence>
<comment type="subcellular location">
    <subcellularLocation>
        <location evidence="10">Cell inner membrane</location>
    </subcellularLocation>
    <subcellularLocation>
        <location evidence="2">Cell membrane</location>
        <topology evidence="2">Single-pass membrane protein</topology>
    </subcellularLocation>
</comment>
<dbReference type="Pfam" id="PF03748">
    <property type="entry name" value="FliL"/>
    <property type="match status" value="1"/>
</dbReference>
<comment type="caution">
    <text evidence="11">The sequence shown here is derived from an EMBL/GenBank/DDBJ whole genome shotgun (WGS) entry which is preliminary data.</text>
</comment>
<keyword evidence="7 10" id="KW-0283">Flagellar rotation</keyword>
<keyword evidence="6 10" id="KW-0812">Transmembrane</keyword>
<organism evidence="11 12">
    <name type="scientific">Pigmentiphaga soli</name>
    <dbReference type="NCBI Taxonomy" id="1007095"/>
    <lineage>
        <taxon>Bacteria</taxon>
        <taxon>Pseudomonadati</taxon>
        <taxon>Pseudomonadota</taxon>
        <taxon>Betaproteobacteria</taxon>
        <taxon>Burkholderiales</taxon>
        <taxon>Alcaligenaceae</taxon>
        <taxon>Pigmentiphaga</taxon>
    </lineage>
</organism>
<dbReference type="PANTHER" id="PTHR35091">
    <property type="entry name" value="FLAGELLAR PROTEIN FLIL"/>
    <property type="match status" value="1"/>
</dbReference>
<dbReference type="EMBL" id="BAABFO010000033">
    <property type="protein sequence ID" value="GAA4342329.1"/>
    <property type="molecule type" value="Genomic_DNA"/>
</dbReference>
<dbReference type="Proteomes" id="UP001501671">
    <property type="component" value="Unassembled WGS sequence"/>
</dbReference>
<keyword evidence="5 10" id="KW-0145">Chemotaxis</keyword>
<evidence type="ECO:0000313" key="12">
    <source>
        <dbReference type="Proteomes" id="UP001501671"/>
    </source>
</evidence>
<protein>
    <recommendedName>
        <fullName evidence="10">Flagellar protein FliL</fullName>
    </recommendedName>
</protein>
<evidence type="ECO:0000256" key="8">
    <source>
        <dbReference type="ARBA" id="ARBA00022989"/>
    </source>
</evidence>
<gene>
    <name evidence="11" type="ORF">GCM10023144_44250</name>
</gene>
<dbReference type="PANTHER" id="PTHR35091:SF2">
    <property type="entry name" value="FLAGELLAR PROTEIN FLIL"/>
    <property type="match status" value="1"/>
</dbReference>
<evidence type="ECO:0000256" key="9">
    <source>
        <dbReference type="ARBA" id="ARBA00023136"/>
    </source>
</evidence>
<keyword evidence="8 10" id="KW-1133">Transmembrane helix</keyword>
<keyword evidence="10" id="KW-0997">Cell inner membrane</keyword>
<reference evidence="12" key="1">
    <citation type="journal article" date="2019" name="Int. J. Syst. Evol. Microbiol.">
        <title>The Global Catalogue of Microorganisms (GCM) 10K type strain sequencing project: providing services to taxonomists for standard genome sequencing and annotation.</title>
        <authorList>
            <consortium name="The Broad Institute Genomics Platform"/>
            <consortium name="The Broad Institute Genome Sequencing Center for Infectious Disease"/>
            <person name="Wu L."/>
            <person name="Ma J."/>
        </authorList>
    </citation>
    <scope>NUCLEOTIDE SEQUENCE [LARGE SCALE GENOMIC DNA]</scope>
    <source>
        <strain evidence="12">JCM 17666</strain>
    </source>
</reference>
<evidence type="ECO:0000256" key="7">
    <source>
        <dbReference type="ARBA" id="ARBA00022779"/>
    </source>
</evidence>
<evidence type="ECO:0000256" key="3">
    <source>
        <dbReference type="ARBA" id="ARBA00008281"/>
    </source>
</evidence>
<name>A0ABP8HPN0_9BURK</name>
<evidence type="ECO:0000313" key="11">
    <source>
        <dbReference type="EMBL" id="GAA4342329.1"/>
    </source>
</evidence>
<keyword evidence="12" id="KW-1185">Reference proteome</keyword>
<evidence type="ECO:0000256" key="2">
    <source>
        <dbReference type="ARBA" id="ARBA00004162"/>
    </source>
</evidence>
<comment type="similarity">
    <text evidence="3 10">Belongs to the FliL family.</text>
</comment>
<accession>A0ABP8HPN0</accession>
<evidence type="ECO:0000256" key="1">
    <source>
        <dbReference type="ARBA" id="ARBA00002254"/>
    </source>
</evidence>
<keyword evidence="9 10" id="KW-0472">Membrane</keyword>
<feature type="transmembrane region" description="Helical" evidence="10">
    <location>
        <begin position="17"/>
        <end position="38"/>
    </location>
</feature>
<dbReference type="InterPro" id="IPR005503">
    <property type="entry name" value="FliL"/>
</dbReference>
<sequence>MAQANERAQRRRLRTPFIVLGALLLLIAIAAAAAYMLIRNSQLAILDGYGKPAAGMAADGAPSMAGTAGSLGGADSASAEAGDPATHTFVTLDIFTVNLADRDRERFAQVGVVIELSDKALKAFKPITPVVRSDILLLLSSKSAAELLTLEGKQKILREIVAITRKYIAPERRNEVYGAHFASFVIQ</sequence>
<evidence type="ECO:0000256" key="6">
    <source>
        <dbReference type="ARBA" id="ARBA00022692"/>
    </source>
</evidence>
<proteinExistence type="inferred from homology"/>
<evidence type="ECO:0000256" key="4">
    <source>
        <dbReference type="ARBA" id="ARBA00022475"/>
    </source>
</evidence>
<keyword evidence="4" id="KW-1003">Cell membrane</keyword>